<evidence type="ECO:0000256" key="3">
    <source>
        <dbReference type="ARBA" id="ARBA00022722"/>
    </source>
</evidence>
<comment type="cofactor">
    <cofactor evidence="6">
        <name>a divalent metal cation</name>
        <dbReference type="ChEBI" id="CHEBI:60240"/>
    </cofactor>
</comment>
<dbReference type="Gene3D" id="3.30.420.10">
    <property type="entry name" value="Ribonuclease H-like superfamily/Ribonuclease H"/>
    <property type="match status" value="1"/>
</dbReference>
<dbReference type="Proteomes" id="UP001236258">
    <property type="component" value="Unassembled WGS sequence"/>
</dbReference>
<dbReference type="CDD" id="cd06142">
    <property type="entry name" value="RNaseD_exo"/>
    <property type="match status" value="1"/>
</dbReference>
<dbReference type="InterPro" id="IPR006292">
    <property type="entry name" value="RNase_D"/>
</dbReference>
<comment type="similarity">
    <text evidence="6">Belongs to the RNase D family.</text>
</comment>
<evidence type="ECO:0000313" key="8">
    <source>
        <dbReference type="EMBL" id="MDP4529619.1"/>
    </source>
</evidence>
<dbReference type="InterPro" id="IPR012337">
    <property type="entry name" value="RNaseH-like_sf"/>
</dbReference>
<dbReference type="PROSITE" id="PS50967">
    <property type="entry name" value="HRDC"/>
    <property type="match status" value="1"/>
</dbReference>
<dbReference type="EMBL" id="JAUZVY010000004">
    <property type="protein sequence ID" value="MDP4529619.1"/>
    <property type="molecule type" value="Genomic_DNA"/>
</dbReference>
<keyword evidence="5 6" id="KW-0269">Exonuclease</keyword>
<dbReference type="InterPro" id="IPR048579">
    <property type="entry name" value="RNAseD_HRDC_C"/>
</dbReference>
<dbReference type="NCBIfam" id="TIGR01388">
    <property type="entry name" value="rnd"/>
    <property type="match status" value="1"/>
</dbReference>
<proteinExistence type="inferred from homology"/>
<dbReference type="Pfam" id="PF00570">
    <property type="entry name" value="HRDC"/>
    <property type="match status" value="1"/>
</dbReference>
<keyword evidence="3 6" id="KW-0540">Nuclease</keyword>
<dbReference type="HAMAP" id="MF_01899">
    <property type="entry name" value="RNase_D"/>
    <property type="match status" value="1"/>
</dbReference>
<feature type="domain" description="HRDC" evidence="7">
    <location>
        <begin position="207"/>
        <end position="287"/>
    </location>
</feature>
<comment type="subcellular location">
    <subcellularLocation>
        <location evidence="6">Cytoplasm</location>
    </subcellularLocation>
</comment>
<protein>
    <recommendedName>
        <fullName evidence="6">Ribonuclease D</fullName>
        <shortName evidence="6">RNase D</shortName>
        <ecNumber evidence="6">3.1.13.5</ecNumber>
    </recommendedName>
</protein>
<comment type="catalytic activity">
    <reaction evidence="6">
        <text>Exonucleolytic cleavage that removes extra residues from the 3'-terminus of tRNA to produce 5'-mononucleotides.</text>
        <dbReference type="EC" id="3.1.13.5"/>
    </reaction>
</comment>
<keyword evidence="9" id="KW-1185">Reference proteome</keyword>
<dbReference type="PANTHER" id="PTHR47649:SF1">
    <property type="entry name" value="RIBONUCLEASE D"/>
    <property type="match status" value="1"/>
</dbReference>
<dbReference type="SMART" id="SM00474">
    <property type="entry name" value="35EXOc"/>
    <property type="match status" value="1"/>
</dbReference>
<evidence type="ECO:0000256" key="6">
    <source>
        <dbReference type="HAMAP-Rule" id="MF_01899"/>
    </source>
</evidence>
<dbReference type="SUPFAM" id="SSF47819">
    <property type="entry name" value="HRDC-like"/>
    <property type="match status" value="2"/>
</dbReference>
<dbReference type="InterPro" id="IPR036397">
    <property type="entry name" value="RNaseH_sf"/>
</dbReference>
<evidence type="ECO:0000313" key="9">
    <source>
        <dbReference type="Proteomes" id="UP001236258"/>
    </source>
</evidence>
<reference evidence="8 9" key="1">
    <citation type="submission" date="2023-08" db="EMBL/GenBank/DDBJ databases">
        <authorList>
            <person name="Joshi A."/>
            <person name="Thite S."/>
        </authorList>
    </citation>
    <scope>NUCLEOTIDE SEQUENCE [LARGE SCALE GENOMIC DNA]</scope>
    <source>
        <strain evidence="8 9">1E1</strain>
    </source>
</reference>
<keyword evidence="1 6" id="KW-0963">Cytoplasm</keyword>
<organism evidence="8 9">
    <name type="scientific">Alkalimonas delamerensis</name>
    <dbReference type="NCBI Taxonomy" id="265981"/>
    <lineage>
        <taxon>Bacteria</taxon>
        <taxon>Pseudomonadati</taxon>
        <taxon>Pseudomonadota</taxon>
        <taxon>Gammaproteobacteria</taxon>
        <taxon>Alkalimonas</taxon>
    </lineage>
</organism>
<dbReference type="EC" id="3.1.13.5" evidence="6"/>
<comment type="function">
    <text evidence="6">Exonuclease involved in the 3' processing of various precursor tRNAs. Initiates hydrolysis at the 3'-terminus of an RNA molecule and releases 5'-mononucleotides.</text>
</comment>
<dbReference type="GO" id="GO:0033890">
    <property type="term" value="F:ribonuclease D activity"/>
    <property type="evidence" value="ECO:0007669"/>
    <property type="project" value="UniProtKB-EC"/>
</dbReference>
<dbReference type="SMART" id="SM00341">
    <property type="entry name" value="HRDC"/>
    <property type="match status" value="1"/>
</dbReference>
<dbReference type="PANTHER" id="PTHR47649">
    <property type="entry name" value="RIBONUCLEASE D"/>
    <property type="match status" value="1"/>
</dbReference>
<name>A0ABT9GRM7_9GAMM</name>
<keyword evidence="2 6" id="KW-0819">tRNA processing</keyword>
<dbReference type="Pfam" id="PF01612">
    <property type="entry name" value="DNA_pol_A_exo1"/>
    <property type="match status" value="1"/>
</dbReference>
<dbReference type="InterPro" id="IPR051086">
    <property type="entry name" value="RNase_D-like"/>
</dbReference>
<evidence type="ECO:0000256" key="5">
    <source>
        <dbReference type="ARBA" id="ARBA00022839"/>
    </source>
</evidence>
<evidence type="ECO:0000259" key="7">
    <source>
        <dbReference type="PROSITE" id="PS50967"/>
    </source>
</evidence>
<gene>
    <name evidence="6 8" type="primary">rnd</name>
    <name evidence="8" type="ORF">Q3O59_11365</name>
</gene>
<dbReference type="InterPro" id="IPR010997">
    <property type="entry name" value="HRDC-like_sf"/>
</dbReference>
<dbReference type="SUPFAM" id="SSF53098">
    <property type="entry name" value="Ribonuclease H-like"/>
    <property type="match status" value="1"/>
</dbReference>
<dbReference type="InterPro" id="IPR002121">
    <property type="entry name" value="HRDC_dom"/>
</dbReference>
<evidence type="ECO:0000256" key="4">
    <source>
        <dbReference type="ARBA" id="ARBA00022801"/>
    </source>
</evidence>
<dbReference type="Pfam" id="PF21293">
    <property type="entry name" value="RNAseD_HRDC_C"/>
    <property type="match status" value="1"/>
</dbReference>
<evidence type="ECO:0000256" key="2">
    <source>
        <dbReference type="ARBA" id="ARBA00022694"/>
    </source>
</evidence>
<sequence length="377" mass="42823">MPLLHDNDSLRHFCQQAATRPVLLLDTEFIRQSTLQPKLGLVQLYDGDQLALVDPLAITDWQPLADLLANPAVTKVMHACLEDLDAFHTIGIAQIQPLIDTQMAALLLGQGSSLGFAALVESITGTALDKGESRTNWLARPLRDAQLQYAANDVLFLLPVYQALQQQLSTEQYQLLLAEAEQIQLRRSQQWPDRLRFIDIKNSWQLPARALVVLQRLVCWRLEYARGKDLALSLVFKDAQLFDIARKAPTSLSALQAIAGLPERELKRHGRTLLQLVEQALASQPVHWPEPVYHREAFAGYREVTAQIREVVQQAAKQHQLPAELLATKRQQTEFLNWCWRIDDNERSQLPKPELLRGWRQPLLAPVLPFPTHLVQE</sequence>
<dbReference type="InterPro" id="IPR044876">
    <property type="entry name" value="HRDC_dom_sf"/>
</dbReference>
<keyword evidence="4 6" id="KW-0378">Hydrolase</keyword>
<evidence type="ECO:0000256" key="1">
    <source>
        <dbReference type="ARBA" id="ARBA00022490"/>
    </source>
</evidence>
<accession>A0ABT9GRM7</accession>
<comment type="caution">
    <text evidence="8">The sequence shown here is derived from an EMBL/GenBank/DDBJ whole genome shotgun (WGS) entry which is preliminary data.</text>
</comment>
<dbReference type="InterPro" id="IPR002562">
    <property type="entry name" value="3'-5'_exonuclease_dom"/>
</dbReference>
<dbReference type="Gene3D" id="1.10.150.80">
    <property type="entry name" value="HRDC domain"/>
    <property type="match status" value="2"/>
</dbReference>